<dbReference type="GO" id="GO:0005509">
    <property type="term" value="F:calcium ion binding"/>
    <property type="evidence" value="ECO:0007669"/>
    <property type="project" value="InterPro"/>
</dbReference>
<feature type="domain" description="EF-hand" evidence="2">
    <location>
        <begin position="34"/>
        <end position="69"/>
    </location>
</feature>
<dbReference type="AlphaFoldDB" id="A0A183A6T1"/>
<dbReference type="Gene3D" id="1.10.238.10">
    <property type="entry name" value="EF-hand"/>
    <property type="match status" value="1"/>
</dbReference>
<reference evidence="5" key="1">
    <citation type="submission" date="2016-06" db="UniProtKB">
        <authorList>
            <consortium name="WormBaseParasite"/>
        </authorList>
    </citation>
    <scope>IDENTIFICATION</scope>
</reference>
<dbReference type="WBParaSite" id="ECPE_0000266901-mRNA-1">
    <property type="protein sequence ID" value="ECPE_0000266901-mRNA-1"/>
    <property type="gene ID" value="ECPE_0000266901"/>
</dbReference>
<keyword evidence="4" id="KW-1185">Reference proteome</keyword>
<proteinExistence type="predicted"/>
<dbReference type="PRINTS" id="PR00450">
    <property type="entry name" value="RECOVERIN"/>
</dbReference>
<evidence type="ECO:0000313" key="5">
    <source>
        <dbReference type="WBParaSite" id="ECPE_0000266901-mRNA-1"/>
    </source>
</evidence>
<evidence type="ECO:0000313" key="4">
    <source>
        <dbReference type="Proteomes" id="UP000272942"/>
    </source>
</evidence>
<sequence>MIAPPPPPPAPLPHRLLQAIHLMVGEVDNRDGNSPAERTRAIFKKMDANCDRVLTKEEFIQGCLNDEHLYRLLAQTKEGKKKT</sequence>
<reference evidence="3 4" key="2">
    <citation type="submission" date="2018-11" db="EMBL/GenBank/DDBJ databases">
        <authorList>
            <consortium name="Pathogen Informatics"/>
        </authorList>
    </citation>
    <scope>NUCLEOTIDE SEQUENCE [LARGE SCALE GENOMIC DNA]</scope>
    <source>
        <strain evidence="3 4">Egypt</strain>
    </source>
</reference>
<dbReference type="InterPro" id="IPR018247">
    <property type="entry name" value="EF_Hand_1_Ca_BS"/>
</dbReference>
<dbReference type="EMBL" id="UZAN01039767">
    <property type="protein sequence ID" value="VDP67107.1"/>
    <property type="molecule type" value="Genomic_DNA"/>
</dbReference>
<name>A0A183A6T1_9TREM</name>
<dbReference type="Proteomes" id="UP000272942">
    <property type="component" value="Unassembled WGS sequence"/>
</dbReference>
<dbReference type="PROSITE" id="PS00018">
    <property type="entry name" value="EF_HAND_1"/>
    <property type="match status" value="1"/>
</dbReference>
<evidence type="ECO:0000256" key="1">
    <source>
        <dbReference type="ARBA" id="ARBA00022837"/>
    </source>
</evidence>
<dbReference type="SUPFAM" id="SSF47473">
    <property type="entry name" value="EF-hand"/>
    <property type="match status" value="1"/>
</dbReference>
<dbReference type="PROSITE" id="PS50222">
    <property type="entry name" value="EF_HAND_2"/>
    <property type="match status" value="1"/>
</dbReference>
<dbReference type="InterPro" id="IPR011992">
    <property type="entry name" value="EF-hand-dom_pair"/>
</dbReference>
<evidence type="ECO:0000259" key="2">
    <source>
        <dbReference type="PROSITE" id="PS50222"/>
    </source>
</evidence>
<dbReference type="OrthoDB" id="191686at2759"/>
<keyword evidence="1" id="KW-0106">Calcium</keyword>
<organism evidence="5">
    <name type="scientific">Echinostoma caproni</name>
    <dbReference type="NCBI Taxonomy" id="27848"/>
    <lineage>
        <taxon>Eukaryota</taxon>
        <taxon>Metazoa</taxon>
        <taxon>Spiralia</taxon>
        <taxon>Lophotrochozoa</taxon>
        <taxon>Platyhelminthes</taxon>
        <taxon>Trematoda</taxon>
        <taxon>Digenea</taxon>
        <taxon>Plagiorchiida</taxon>
        <taxon>Echinostomata</taxon>
        <taxon>Echinostomatoidea</taxon>
        <taxon>Echinostomatidae</taxon>
        <taxon>Echinostoma</taxon>
    </lineage>
</organism>
<accession>A0A183A6T1</accession>
<protein>
    <submittedName>
        <fullName evidence="5">EF-hand domain-containing protein</fullName>
    </submittedName>
</protein>
<evidence type="ECO:0000313" key="3">
    <source>
        <dbReference type="EMBL" id="VDP67107.1"/>
    </source>
</evidence>
<gene>
    <name evidence="3" type="ORF">ECPE_LOCUS2666</name>
</gene>
<dbReference type="InterPro" id="IPR002048">
    <property type="entry name" value="EF_hand_dom"/>
</dbReference>